<name>A0A2P2QDN7_RHIMU</name>
<reference evidence="1" key="1">
    <citation type="submission" date="2018-02" db="EMBL/GenBank/DDBJ databases">
        <title>Rhizophora mucronata_Transcriptome.</title>
        <authorList>
            <person name="Meera S.P."/>
            <person name="Sreeshan A."/>
            <person name="Augustine A."/>
        </authorList>
    </citation>
    <scope>NUCLEOTIDE SEQUENCE</scope>
    <source>
        <tissue evidence="1">Leaf</tissue>
    </source>
</reference>
<organism evidence="1">
    <name type="scientific">Rhizophora mucronata</name>
    <name type="common">Asiatic mangrove</name>
    <dbReference type="NCBI Taxonomy" id="61149"/>
    <lineage>
        <taxon>Eukaryota</taxon>
        <taxon>Viridiplantae</taxon>
        <taxon>Streptophyta</taxon>
        <taxon>Embryophyta</taxon>
        <taxon>Tracheophyta</taxon>
        <taxon>Spermatophyta</taxon>
        <taxon>Magnoliopsida</taxon>
        <taxon>eudicotyledons</taxon>
        <taxon>Gunneridae</taxon>
        <taxon>Pentapetalae</taxon>
        <taxon>rosids</taxon>
        <taxon>fabids</taxon>
        <taxon>Malpighiales</taxon>
        <taxon>Rhizophoraceae</taxon>
        <taxon>Rhizophora</taxon>
    </lineage>
</organism>
<sequence>MEHFSMDEDVNYHLQFIIFIFPLCVL</sequence>
<proteinExistence type="predicted"/>
<accession>A0A2P2QDN7</accession>
<evidence type="ECO:0000313" key="1">
    <source>
        <dbReference type="EMBL" id="MBX65089.1"/>
    </source>
</evidence>
<dbReference type="EMBL" id="GGEC01084605">
    <property type="protein sequence ID" value="MBX65089.1"/>
    <property type="molecule type" value="Transcribed_RNA"/>
</dbReference>
<dbReference type="AlphaFoldDB" id="A0A2P2QDN7"/>
<protein>
    <submittedName>
        <fullName evidence="1">Uncharacterized protein</fullName>
    </submittedName>
</protein>